<proteinExistence type="predicted"/>
<sequence length="130" mass="14180">MAFDDIPVELAAEVFKNLDYGVDSNSIARPSSVTLGTIERGLVHDCPVEVASRRPCLPVTTDEGRHFPPMEFQKRGLPHTHLILKIKRGSDFNVDNLICAEIPDMATTPPPLPPSGAIAQLYVALSRCTT</sequence>
<keyword evidence="2" id="KW-1185">Reference proteome</keyword>
<reference evidence="1 2" key="1">
    <citation type="journal article" date="2009" name="Science">
        <title>Green evolution and dynamic adaptations revealed by genomes of the marine picoeukaryotes Micromonas.</title>
        <authorList>
            <person name="Worden A.Z."/>
            <person name="Lee J.H."/>
            <person name="Mock T."/>
            <person name="Rouze P."/>
            <person name="Simmons M.P."/>
            <person name="Aerts A.L."/>
            <person name="Allen A.E."/>
            <person name="Cuvelier M.L."/>
            <person name="Derelle E."/>
            <person name="Everett M.V."/>
            <person name="Foulon E."/>
            <person name="Grimwood J."/>
            <person name="Gundlach H."/>
            <person name="Henrissat B."/>
            <person name="Napoli C."/>
            <person name="McDonald S.M."/>
            <person name="Parker M.S."/>
            <person name="Rombauts S."/>
            <person name="Salamov A."/>
            <person name="Von Dassow P."/>
            <person name="Badger J.H."/>
            <person name="Coutinho P.M."/>
            <person name="Demir E."/>
            <person name="Dubchak I."/>
            <person name="Gentemann C."/>
            <person name="Eikrem W."/>
            <person name="Gready J.E."/>
            <person name="John U."/>
            <person name="Lanier W."/>
            <person name="Lindquist E.A."/>
            <person name="Lucas S."/>
            <person name="Mayer K.F."/>
            <person name="Moreau H."/>
            <person name="Not F."/>
            <person name="Otillar R."/>
            <person name="Panaud O."/>
            <person name="Pangilinan J."/>
            <person name="Paulsen I."/>
            <person name="Piegu B."/>
            <person name="Poliakov A."/>
            <person name="Robbens S."/>
            <person name="Schmutz J."/>
            <person name="Toulza E."/>
            <person name="Wyss T."/>
            <person name="Zelensky A."/>
            <person name="Zhou K."/>
            <person name="Armbrust E.V."/>
            <person name="Bhattacharya D."/>
            <person name="Goodenough U.W."/>
            <person name="Van de Peer Y."/>
            <person name="Grigoriev I.V."/>
        </authorList>
    </citation>
    <scope>NUCLEOTIDE SEQUENCE [LARGE SCALE GENOMIC DNA]</scope>
    <source>
        <strain evidence="1 2">CCMP1545</strain>
    </source>
</reference>
<evidence type="ECO:0000313" key="2">
    <source>
        <dbReference type="Proteomes" id="UP000001876"/>
    </source>
</evidence>
<dbReference type="Proteomes" id="UP000001876">
    <property type="component" value="Unassembled WGS sequence"/>
</dbReference>
<dbReference type="GeneID" id="9681718"/>
<organism evidence="2">
    <name type="scientific">Micromonas pusilla (strain CCMP1545)</name>
    <name type="common">Picoplanktonic green alga</name>
    <dbReference type="NCBI Taxonomy" id="564608"/>
    <lineage>
        <taxon>Eukaryota</taxon>
        <taxon>Viridiplantae</taxon>
        <taxon>Chlorophyta</taxon>
        <taxon>Mamiellophyceae</taxon>
        <taxon>Mamiellales</taxon>
        <taxon>Mamiellaceae</taxon>
        <taxon>Micromonas</taxon>
    </lineage>
</organism>
<dbReference type="EMBL" id="GG663736">
    <property type="protein sequence ID" value="EEH59401.1"/>
    <property type="molecule type" value="Genomic_DNA"/>
</dbReference>
<evidence type="ECO:0000313" key="1">
    <source>
        <dbReference type="EMBL" id="EEH59401.1"/>
    </source>
</evidence>
<gene>
    <name evidence="1" type="ORF">MICPUCDRAFT_46535</name>
</gene>
<dbReference type="OrthoDB" id="1680778at2759"/>
<dbReference type="RefSeq" id="XP_003056025.1">
    <property type="nucleotide sequence ID" value="XM_003055979.1"/>
</dbReference>
<accession>C1MKN7</accession>
<name>C1MKN7_MICPC</name>
<protein>
    <submittedName>
        <fullName evidence="1">Predicted protein</fullName>
    </submittedName>
</protein>
<dbReference type="AlphaFoldDB" id="C1MKN7"/>
<dbReference type="KEGG" id="mpp:MICPUCDRAFT_46535"/>